<feature type="transmembrane region" description="Helical" evidence="2">
    <location>
        <begin position="1259"/>
        <end position="1285"/>
    </location>
</feature>
<dbReference type="EMBL" id="QPFP01000063">
    <property type="protein sequence ID" value="TEB24742.1"/>
    <property type="molecule type" value="Genomic_DNA"/>
</dbReference>
<name>A0A4Y7SSH3_COPMI</name>
<keyword evidence="2" id="KW-0812">Transmembrane</keyword>
<proteinExistence type="predicted"/>
<evidence type="ECO:0000313" key="4">
    <source>
        <dbReference type="Proteomes" id="UP000298030"/>
    </source>
</evidence>
<feature type="region of interest" description="Disordered" evidence="1">
    <location>
        <begin position="1"/>
        <end position="25"/>
    </location>
</feature>
<feature type="region of interest" description="Disordered" evidence="1">
    <location>
        <begin position="484"/>
        <end position="550"/>
    </location>
</feature>
<organism evidence="3 4">
    <name type="scientific">Coprinellus micaceus</name>
    <name type="common">Glistening ink-cap mushroom</name>
    <name type="synonym">Coprinus micaceus</name>
    <dbReference type="NCBI Taxonomy" id="71717"/>
    <lineage>
        <taxon>Eukaryota</taxon>
        <taxon>Fungi</taxon>
        <taxon>Dikarya</taxon>
        <taxon>Basidiomycota</taxon>
        <taxon>Agaricomycotina</taxon>
        <taxon>Agaricomycetes</taxon>
        <taxon>Agaricomycetidae</taxon>
        <taxon>Agaricales</taxon>
        <taxon>Agaricineae</taxon>
        <taxon>Psathyrellaceae</taxon>
        <taxon>Coprinellus</taxon>
    </lineage>
</organism>
<comment type="caution">
    <text evidence="3">The sequence shown here is derived from an EMBL/GenBank/DDBJ whole genome shotgun (WGS) entry which is preliminary data.</text>
</comment>
<evidence type="ECO:0000256" key="1">
    <source>
        <dbReference type="SAM" id="MobiDB-lite"/>
    </source>
</evidence>
<feature type="compositionally biased region" description="Polar residues" evidence="1">
    <location>
        <begin position="484"/>
        <end position="505"/>
    </location>
</feature>
<reference evidence="3 4" key="1">
    <citation type="journal article" date="2019" name="Nat. Ecol. Evol.">
        <title>Megaphylogeny resolves global patterns of mushroom evolution.</title>
        <authorList>
            <person name="Varga T."/>
            <person name="Krizsan K."/>
            <person name="Foldi C."/>
            <person name="Dima B."/>
            <person name="Sanchez-Garcia M."/>
            <person name="Sanchez-Ramirez S."/>
            <person name="Szollosi G.J."/>
            <person name="Szarkandi J.G."/>
            <person name="Papp V."/>
            <person name="Albert L."/>
            <person name="Andreopoulos W."/>
            <person name="Angelini C."/>
            <person name="Antonin V."/>
            <person name="Barry K.W."/>
            <person name="Bougher N.L."/>
            <person name="Buchanan P."/>
            <person name="Buyck B."/>
            <person name="Bense V."/>
            <person name="Catcheside P."/>
            <person name="Chovatia M."/>
            <person name="Cooper J."/>
            <person name="Damon W."/>
            <person name="Desjardin D."/>
            <person name="Finy P."/>
            <person name="Geml J."/>
            <person name="Haridas S."/>
            <person name="Hughes K."/>
            <person name="Justo A."/>
            <person name="Karasinski D."/>
            <person name="Kautmanova I."/>
            <person name="Kiss B."/>
            <person name="Kocsube S."/>
            <person name="Kotiranta H."/>
            <person name="LaButti K.M."/>
            <person name="Lechner B.E."/>
            <person name="Liimatainen K."/>
            <person name="Lipzen A."/>
            <person name="Lukacs Z."/>
            <person name="Mihaltcheva S."/>
            <person name="Morgado L.N."/>
            <person name="Niskanen T."/>
            <person name="Noordeloos M.E."/>
            <person name="Ohm R.A."/>
            <person name="Ortiz-Santana B."/>
            <person name="Ovrebo C."/>
            <person name="Racz N."/>
            <person name="Riley R."/>
            <person name="Savchenko A."/>
            <person name="Shiryaev A."/>
            <person name="Soop K."/>
            <person name="Spirin V."/>
            <person name="Szebenyi C."/>
            <person name="Tomsovsky M."/>
            <person name="Tulloss R.E."/>
            <person name="Uehling J."/>
            <person name="Grigoriev I.V."/>
            <person name="Vagvolgyi C."/>
            <person name="Papp T."/>
            <person name="Martin F.M."/>
            <person name="Miettinen O."/>
            <person name="Hibbett D.S."/>
            <person name="Nagy L.G."/>
        </authorList>
    </citation>
    <scope>NUCLEOTIDE SEQUENCE [LARGE SCALE GENOMIC DNA]</scope>
    <source>
        <strain evidence="3 4">FP101781</strain>
    </source>
</reference>
<keyword evidence="4" id="KW-1185">Reference proteome</keyword>
<evidence type="ECO:0000256" key="2">
    <source>
        <dbReference type="SAM" id="Phobius"/>
    </source>
</evidence>
<dbReference type="STRING" id="71717.A0A4Y7SSH3"/>
<keyword evidence="2" id="KW-0472">Membrane</keyword>
<dbReference type="OrthoDB" id="3270451at2759"/>
<accession>A0A4Y7SSH3</accession>
<dbReference type="Proteomes" id="UP000298030">
    <property type="component" value="Unassembled WGS sequence"/>
</dbReference>
<evidence type="ECO:0000313" key="3">
    <source>
        <dbReference type="EMBL" id="TEB24742.1"/>
    </source>
</evidence>
<protein>
    <submittedName>
        <fullName evidence="3">Uncharacterized protein</fullName>
    </submittedName>
</protein>
<sequence length="1295" mass="142773">MPTLNFKTGLDSLPQTSPCDPAASVGSLAPAPYSSRGDRNAASRMQSAALCPIRSPPHSAGDSSYIESMAHNSQIFAEFPWFTPPLSRTNVWPGSAYAPLLKMASSRVSLLHIRLGSSEASEQDDLLKTMGISHALIPGHGILQGLVSNPSVKVSNEKISNLASLLLNYRLYDVLCGISSPHLSNVPFGQGVKYPIPEPSRIFYRRMENWTKVVQQGLIALRDASYFDHSVPVEARSEPSEFNASTSLFASLSRRLNDIDGHVIMSNFESAALYMSILFQLNDPGADIPSTIPLFEDFIEEVIPDARKQNNWETFFSRLKKPHTFKLPLYLALAVSGMWQGLGGARPESLLQVDLKIYRALADVALGLCIPQQRFAELFHELSHFDWSAVTFADAQWLNADPDFLGRQGAATVVPSDLLERLDSLCADENANHVGESLVDRPDPVVPGSDVCDNMLLPNHSTAVTSGAAHDVLAPDGIACPNNGSSEVSTTVGAGGNAASQTGGSTAHDGPTRRSCGSPNAEEPTSQNAKKRHQYRAVPRTSRPRYRAPAKAYQTVNLSNEQTTYPIHALRIEIDSSFESREDLHWFQKVWAASRRPPATPQLSMSSQAELLAWSSLDAQSVLQEKHIVVTNIQRTSGFTRYDEAALKSICSLVRAVPAHDYASSPHKVAYMTMKSFLDVVNRFSTLPTVWRSGPIPLLDSSTLAPRAVASDILAWDATINQPWCHTWCEMPRNSTQFGCVSTSSAFTKAEVVRNGFGLYFEIQVGSMWVAISHHPRDPTSQLDTAPRDADLETVHLTPGSAMWASLMVIHGAFLLITVLDTSILRPGTPYVTMATEHCIARGSHWYGSSTLAETYASIASDFITRTSGPNDQDARKILRRLAHFYHMVYTSGLFLANRKCDECGHSPDITTPRGLENILSLSNLMELGNIFASDDYTDSGISQQERQEIVEARRLCRIIVTWIHSHFCLFDPDSGRELSIRNDVWMPYLARHILIIRRHRAVESKSGDLSVRRQAAACVATLDLSFSDNPSLQFHLSGLKESGARLPGWRHLQPVRIEMRLSALEYDTGAIFGENPADYKYYKFLSKPSVSANPVVLSPYIATGGRTYSDQSECYIEPYDLGGLEMIQSSSSAMRREILQMMRPPKPGLDLGAGLKTRLQHLQCCILCQDGLALCIAEGIRSLTSDHLTWCLDCQGSIDACCTVPSTSISRRRARPVVKDVRLSNPVTLQENVGGVEDIRGCKDQPVLPQKPIWKKRALIVVISVAFVWTACAWSPVFAAWSWMSINLVIHFAY</sequence>
<gene>
    <name evidence="3" type="ORF">FA13DRAFT_1714396</name>
</gene>
<feature type="compositionally biased region" description="Polar residues" evidence="1">
    <location>
        <begin position="515"/>
        <end position="528"/>
    </location>
</feature>
<keyword evidence="2" id="KW-1133">Transmembrane helix</keyword>